<accession>K2RYE4</accession>
<dbReference type="AlphaFoldDB" id="K2RYE4"/>
<organism evidence="1 2">
    <name type="scientific">Macrophomina phaseolina (strain MS6)</name>
    <name type="common">Charcoal rot fungus</name>
    <dbReference type="NCBI Taxonomy" id="1126212"/>
    <lineage>
        <taxon>Eukaryota</taxon>
        <taxon>Fungi</taxon>
        <taxon>Dikarya</taxon>
        <taxon>Ascomycota</taxon>
        <taxon>Pezizomycotina</taxon>
        <taxon>Dothideomycetes</taxon>
        <taxon>Dothideomycetes incertae sedis</taxon>
        <taxon>Botryosphaeriales</taxon>
        <taxon>Botryosphaeriaceae</taxon>
        <taxon>Macrophomina</taxon>
    </lineage>
</organism>
<gene>
    <name evidence="1" type="ORF">MPH_07553</name>
</gene>
<protein>
    <submittedName>
        <fullName evidence="1">Uncharacterized protein</fullName>
    </submittedName>
</protein>
<dbReference type="InParanoid" id="K2RYE4"/>
<dbReference type="EMBL" id="AHHD01000323">
    <property type="protein sequence ID" value="EKG15219.1"/>
    <property type="molecule type" value="Genomic_DNA"/>
</dbReference>
<comment type="caution">
    <text evidence="1">The sequence shown here is derived from an EMBL/GenBank/DDBJ whole genome shotgun (WGS) entry which is preliminary data.</text>
</comment>
<evidence type="ECO:0000313" key="1">
    <source>
        <dbReference type="EMBL" id="EKG15219.1"/>
    </source>
</evidence>
<dbReference type="Proteomes" id="UP000007129">
    <property type="component" value="Unassembled WGS sequence"/>
</dbReference>
<dbReference type="HOGENOM" id="CLU_2237106_0_0_1"/>
<dbReference type="VEuPathDB" id="FungiDB:MPH_07553"/>
<name>K2RYE4_MACPH</name>
<sequence>MIDLSAILQFCWAQLGSVVRVIGLKDGEEVSSLGKLLQWALKRRLGQWQYAGWGSAVDEDGELQRQLLNCGEGIFENVPDNQLSGKRGTLRITKDAVERAVVCKA</sequence>
<proteinExistence type="predicted"/>
<evidence type="ECO:0000313" key="2">
    <source>
        <dbReference type="Proteomes" id="UP000007129"/>
    </source>
</evidence>
<reference evidence="1 2" key="1">
    <citation type="journal article" date="2012" name="BMC Genomics">
        <title>Tools to kill: Genome of one of the most destructive plant pathogenic fungi Macrophomina phaseolina.</title>
        <authorList>
            <person name="Islam M.S."/>
            <person name="Haque M.S."/>
            <person name="Islam M.M."/>
            <person name="Emdad E.M."/>
            <person name="Halim A."/>
            <person name="Hossen Q.M.M."/>
            <person name="Hossain M.Z."/>
            <person name="Ahmed B."/>
            <person name="Rahim S."/>
            <person name="Rahman M.S."/>
            <person name="Alam M.M."/>
            <person name="Hou S."/>
            <person name="Wan X."/>
            <person name="Saito J.A."/>
            <person name="Alam M."/>
        </authorList>
    </citation>
    <scope>NUCLEOTIDE SEQUENCE [LARGE SCALE GENOMIC DNA]</scope>
    <source>
        <strain evidence="1 2">MS6</strain>
    </source>
</reference>